<dbReference type="AlphaFoldDB" id="A0A9X6VCV7"/>
<comment type="caution">
    <text evidence="2">The sequence shown here is derived from an EMBL/GenBank/DDBJ whole genome shotgun (WGS) entry which is preliminary data.</text>
</comment>
<dbReference type="GO" id="GO:0016887">
    <property type="term" value="F:ATP hydrolysis activity"/>
    <property type="evidence" value="ECO:0007669"/>
    <property type="project" value="InterPro"/>
</dbReference>
<dbReference type="SUPFAM" id="SSF52540">
    <property type="entry name" value="P-loop containing nucleoside triphosphate hydrolases"/>
    <property type="match status" value="1"/>
</dbReference>
<proteinExistence type="predicted"/>
<sequence>MKMKKVHVAVVGAKNLDYVRVGTKVELIKDPYHPIDKLAVKCVDSRGNKLGHVSGNILSLHTGISSEELHAKMTNDSIEGTIEFHPSFDLSNGIKKIGLTIGVMIDEENEEGVVDKDMSHSVKILEREVIVKGSLRQYTGKTKVIKAFQQGDTTLVSFKKETDKITTLFQGEPAGEVNLSSNDESVQSLKKGLQVLNEVVGKVIDIKPTTYTVSFKIDESIFNQVAETDDVNTLQDVKEEVMNKVGIEREELEAIESYLRSNDVSEKHIILTFETYRKYDEDVANRIPKKPETLFKDTFGAVKKAVVYTNKGKHLRLEGEKGTGKNVFVRTLAWIYQRPLFEVSLNSQFDKMDLLGSKSFEQGTNEDGKPFSNVIFEKEAFVEAMEIGAFINLDEVNTVDPSVLVQIHSAVDDRGAMQVPGYGWVEAGQNFGVMLTMNKDYIGTNPLNEATMDRFTPILFPSNKSIIETLRVRVPSATLIDIQDADKIYQNIFAMVENGQISKNCLTIRGFISALEVAEDLGLKEAIIDNVANRIEDEDYRNYVMNVIDNELA</sequence>
<feature type="domain" description="ATPase dynein-related AAA" evidence="1">
    <location>
        <begin position="315"/>
        <end position="455"/>
    </location>
</feature>
<dbReference type="Gene3D" id="3.40.50.300">
    <property type="entry name" value="P-loop containing nucleotide triphosphate hydrolases"/>
    <property type="match status" value="1"/>
</dbReference>
<dbReference type="GO" id="GO:0005524">
    <property type="term" value="F:ATP binding"/>
    <property type="evidence" value="ECO:0007669"/>
    <property type="project" value="InterPro"/>
</dbReference>
<dbReference type="InterPro" id="IPR050764">
    <property type="entry name" value="CbbQ/NirQ/NorQ/GpvN"/>
</dbReference>
<accession>A0A9X6VCV7</accession>
<name>A0A9X6VCV7_BACTU</name>
<reference evidence="2 3" key="1">
    <citation type="submission" date="2017-09" db="EMBL/GenBank/DDBJ databases">
        <title>Large-scale bioinformatics analysis of Bacillus genomes uncovers conserved roles of natural products in bacterial physiology.</title>
        <authorList>
            <consortium name="Agbiome Team Llc"/>
            <person name="Bleich R.M."/>
            <person name="Kirk G.J."/>
            <person name="Santa Maria K.C."/>
            <person name="Allen S.E."/>
            <person name="Farag S."/>
            <person name="Shank E.A."/>
            <person name="Bowers A."/>
        </authorList>
    </citation>
    <scope>NUCLEOTIDE SEQUENCE [LARGE SCALE GENOMIC DNA]</scope>
    <source>
        <strain evidence="2 3">AFS015413</strain>
    </source>
</reference>
<dbReference type="Pfam" id="PF07728">
    <property type="entry name" value="AAA_5"/>
    <property type="match status" value="1"/>
</dbReference>
<evidence type="ECO:0000313" key="2">
    <source>
        <dbReference type="EMBL" id="PFB08132.1"/>
    </source>
</evidence>
<dbReference type="PANTHER" id="PTHR42759:SF1">
    <property type="entry name" value="MAGNESIUM-CHELATASE SUBUNIT CHLD"/>
    <property type="match status" value="1"/>
</dbReference>
<evidence type="ECO:0000313" key="3">
    <source>
        <dbReference type="Proteomes" id="UP000220397"/>
    </source>
</evidence>
<dbReference type="InterPro" id="IPR027417">
    <property type="entry name" value="P-loop_NTPase"/>
</dbReference>
<organism evidence="2 3">
    <name type="scientific">Bacillus thuringiensis</name>
    <dbReference type="NCBI Taxonomy" id="1428"/>
    <lineage>
        <taxon>Bacteria</taxon>
        <taxon>Bacillati</taxon>
        <taxon>Bacillota</taxon>
        <taxon>Bacilli</taxon>
        <taxon>Bacillales</taxon>
        <taxon>Bacillaceae</taxon>
        <taxon>Bacillus</taxon>
        <taxon>Bacillus cereus group</taxon>
    </lineage>
</organism>
<dbReference type="InterPro" id="IPR011704">
    <property type="entry name" value="ATPase_dyneun-rel_AAA"/>
</dbReference>
<dbReference type="Proteomes" id="UP000220397">
    <property type="component" value="Unassembled WGS sequence"/>
</dbReference>
<evidence type="ECO:0000259" key="1">
    <source>
        <dbReference type="Pfam" id="PF07728"/>
    </source>
</evidence>
<protein>
    <submittedName>
        <fullName evidence="2">ATPase</fullName>
    </submittedName>
</protein>
<gene>
    <name evidence="2" type="ORF">CN398_10480</name>
</gene>
<dbReference type="PANTHER" id="PTHR42759">
    <property type="entry name" value="MOXR FAMILY PROTEIN"/>
    <property type="match status" value="1"/>
</dbReference>
<dbReference type="EMBL" id="NTUS01000026">
    <property type="protein sequence ID" value="PFB08132.1"/>
    <property type="molecule type" value="Genomic_DNA"/>
</dbReference>